<evidence type="ECO:0000313" key="2">
    <source>
        <dbReference type="Proteomes" id="UP000838756"/>
    </source>
</evidence>
<accession>A0A8S4SQM0</accession>
<reference evidence="1" key="1">
    <citation type="submission" date="2022-03" db="EMBL/GenBank/DDBJ databases">
        <authorList>
            <person name="Lindestad O."/>
        </authorList>
    </citation>
    <scope>NUCLEOTIDE SEQUENCE</scope>
</reference>
<keyword evidence="2" id="KW-1185">Reference proteome</keyword>
<dbReference type="EMBL" id="CAKXAJ010026558">
    <property type="protein sequence ID" value="CAH2269985.1"/>
    <property type="molecule type" value="Genomic_DNA"/>
</dbReference>
<evidence type="ECO:0000313" key="1">
    <source>
        <dbReference type="EMBL" id="CAH2269985.1"/>
    </source>
</evidence>
<dbReference type="OrthoDB" id="7987018at2759"/>
<protein>
    <submittedName>
        <fullName evidence="1">Jg9727 protein</fullName>
    </submittedName>
</protein>
<proteinExistence type="predicted"/>
<name>A0A8S4SQM0_9NEOP</name>
<organism evidence="1 2">
    <name type="scientific">Pararge aegeria aegeria</name>
    <dbReference type="NCBI Taxonomy" id="348720"/>
    <lineage>
        <taxon>Eukaryota</taxon>
        <taxon>Metazoa</taxon>
        <taxon>Ecdysozoa</taxon>
        <taxon>Arthropoda</taxon>
        <taxon>Hexapoda</taxon>
        <taxon>Insecta</taxon>
        <taxon>Pterygota</taxon>
        <taxon>Neoptera</taxon>
        <taxon>Endopterygota</taxon>
        <taxon>Lepidoptera</taxon>
        <taxon>Glossata</taxon>
        <taxon>Ditrysia</taxon>
        <taxon>Papilionoidea</taxon>
        <taxon>Nymphalidae</taxon>
        <taxon>Satyrinae</taxon>
        <taxon>Satyrini</taxon>
        <taxon>Parargina</taxon>
        <taxon>Pararge</taxon>
    </lineage>
</organism>
<dbReference type="Proteomes" id="UP000838756">
    <property type="component" value="Unassembled WGS sequence"/>
</dbReference>
<gene>
    <name evidence="1" type="primary">jg9727</name>
    <name evidence="1" type="ORF">PAEG_LOCUS27913</name>
</gene>
<sequence length="66" mass="7486">MDRAMLEVTLSDPIRNEGIHIRTRVNGIAQRVAKQNWQWAAHSTENQRKYESKGAGIEPVNTALDL</sequence>
<comment type="caution">
    <text evidence="1">The sequence shown here is derived from an EMBL/GenBank/DDBJ whole genome shotgun (WGS) entry which is preliminary data.</text>
</comment>
<dbReference type="AlphaFoldDB" id="A0A8S4SQM0"/>